<dbReference type="EMBL" id="CP046234">
    <property type="protein sequence ID" value="WFD45926.1"/>
    <property type="molecule type" value="Genomic_DNA"/>
</dbReference>
<accession>A0ABY8EJT9</accession>
<evidence type="ECO:0000313" key="4">
    <source>
        <dbReference type="EMBL" id="WFD45926.1"/>
    </source>
</evidence>
<evidence type="ECO:0000313" key="5">
    <source>
        <dbReference type="Proteomes" id="UP000818624"/>
    </source>
</evidence>
<protein>
    <submittedName>
        <fullName evidence="4">Calcium/calmodulin-dependent protein kinase</fullName>
        <ecNumber evidence="4">2.7.11.17</ecNumber>
    </submittedName>
</protein>
<keyword evidence="5" id="KW-1185">Reference proteome</keyword>
<dbReference type="PROSITE" id="PS50011">
    <property type="entry name" value="PROTEIN_KINASE_DOM"/>
    <property type="match status" value="1"/>
</dbReference>
<dbReference type="PANTHER" id="PTHR24347">
    <property type="entry name" value="SERINE/THREONINE-PROTEIN KINASE"/>
    <property type="match status" value="1"/>
</dbReference>
<dbReference type="InterPro" id="IPR011009">
    <property type="entry name" value="Kinase-like_dom_sf"/>
</dbReference>
<feature type="compositionally biased region" description="Basic and acidic residues" evidence="2">
    <location>
        <begin position="351"/>
        <end position="370"/>
    </location>
</feature>
<dbReference type="SMART" id="SM00220">
    <property type="entry name" value="S_TKc"/>
    <property type="match status" value="1"/>
</dbReference>
<evidence type="ECO:0000256" key="2">
    <source>
        <dbReference type="SAM" id="MobiDB-lite"/>
    </source>
</evidence>
<evidence type="ECO:0000259" key="3">
    <source>
        <dbReference type="PROSITE" id="PS50011"/>
    </source>
</evidence>
<feature type="domain" description="Protein kinase" evidence="3">
    <location>
        <begin position="20"/>
        <end position="279"/>
    </location>
</feature>
<gene>
    <name evidence="4" type="ORF">GLX27_000552</name>
</gene>
<keyword evidence="1" id="KW-0547">Nucleotide-binding</keyword>
<evidence type="ECO:0000256" key="1">
    <source>
        <dbReference type="PROSITE-ProRule" id="PRU10141"/>
    </source>
</evidence>
<dbReference type="Pfam" id="PF00069">
    <property type="entry name" value="Pkinase"/>
    <property type="match status" value="1"/>
</dbReference>
<dbReference type="Proteomes" id="UP000818624">
    <property type="component" value="Chromosome 1"/>
</dbReference>
<dbReference type="SUPFAM" id="SSF56112">
    <property type="entry name" value="Protein kinase-like (PK-like)"/>
    <property type="match status" value="1"/>
</dbReference>
<reference evidence="4 5" key="1">
    <citation type="journal article" date="2020" name="Elife">
        <title>Loss of centromere function drives karyotype evolution in closely related Malassezia species.</title>
        <authorList>
            <person name="Sankaranarayanan S.R."/>
            <person name="Ianiri G."/>
            <person name="Coelho M.A."/>
            <person name="Reza M.H."/>
            <person name="Thimmappa B.C."/>
            <person name="Ganguly P."/>
            <person name="Vadnala R.N."/>
            <person name="Sun S."/>
            <person name="Siddharthan R."/>
            <person name="Tellgren-Roth C."/>
            <person name="Dawson T.L."/>
            <person name="Heitman J."/>
            <person name="Sanyal K."/>
        </authorList>
    </citation>
    <scope>NUCLEOTIDE SEQUENCE [LARGE SCALE GENOMIC DNA]</scope>
    <source>
        <strain evidence="4">CBS14141</strain>
    </source>
</reference>
<organism evidence="4 5">
    <name type="scientific">Malassezia furfur</name>
    <name type="common">Pityriasis versicolor infection agent</name>
    <name type="synonym">Pityrosporum furfur</name>
    <dbReference type="NCBI Taxonomy" id="55194"/>
    <lineage>
        <taxon>Eukaryota</taxon>
        <taxon>Fungi</taxon>
        <taxon>Dikarya</taxon>
        <taxon>Basidiomycota</taxon>
        <taxon>Ustilaginomycotina</taxon>
        <taxon>Malasseziomycetes</taxon>
        <taxon>Malasseziales</taxon>
        <taxon>Malasseziaceae</taxon>
        <taxon>Malassezia</taxon>
    </lineage>
</organism>
<keyword evidence="1" id="KW-0067">ATP-binding</keyword>
<sequence length="408" mass="45956">MTASDLLHRQPPSYAKKQDYTFHKTLGKGTFGVVRAATRNEPGGPRNVAVKVVSKHLLKGHEEVVMREIETVQGLDHPHIVKLIEWFESKDKFYLVFEEADGGELFDRLARGKFTELDACRTIHVVVDAIAYMHRHNTVHRDIKPENILYRTPAEDANIVLVDFGIAAHLRNNSNHDLHGLCGSVGYAAPEVIARQGHGKPVDIWGLGVVTYAMLCGYAPFSSADPDLFRKQLERGQIEFHEKYWSSVSPEAIDFVKRCLTLDPEKRITAEEALAHPWFKMVLEHDGDQTQDISAGLRDNYRSKWKTAIAAVRATQKFNQAAEIAHNRDEPSSPLFSDDEDQAFTQSQYQADKESGEDSAGHHPAHHEPETVQEGGHMRRSSWGWNSLVSKFHSIYHGDKTNGTHAKV</sequence>
<dbReference type="GO" id="GO:0004683">
    <property type="term" value="F:calcium/calmodulin-dependent protein kinase activity"/>
    <property type="evidence" value="ECO:0007669"/>
    <property type="project" value="UniProtKB-EC"/>
</dbReference>
<feature type="region of interest" description="Disordered" evidence="2">
    <location>
        <begin position="348"/>
        <end position="379"/>
    </location>
</feature>
<proteinExistence type="predicted"/>
<dbReference type="EC" id="2.7.11.17" evidence="4"/>
<dbReference type="CDD" id="cd05117">
    <property type="entry name" value="STKc_CAMK"/>
    <property type="match status" value="1"/>
</dbReference>
<dbReference type="Gene3D" id="1.10.510.10">
    <property type="entry name" value="Transferase(Phosphotransferase) domain 1"/>
    <property type="match status" value="1"/>
</dbReference>
<dbReference type="InterPro" id="IPR017441">
    <property type="entry name" value="Protein_kinase_ATP_BS"/>
</dbReference>
<dbReference type="PROSITE" id="PS00107">
    <property type="entry name" value="PROTEIN_KINASE_ATP"/>
    <property type="match status" value="1"/>
</dbReference>
<feature type="binding site" evidence="1">
    <location>
        <position position="51"/>
    </location>
    <ligand>
        <name>ATP</name>
        <dbReference type="ChEBI" id="CHEBI:30616"/>
    </ligand>
</feature>
<name>A0ABY8EJT9_MALFU</name>
<keyword evidence="4" id="KW-0808">Transferase</keyword>
<keyword evidence="4" id="KW-0418">Kinase</keyword>
<dbReference type="InterPro" id="IPR000719">
    <property type="entry name" value="Prot_kinase_dom"/>
</dbReference>